<keyword evidence="4" id="KW-0665">Pyrimidine biosynthesis</keyword>
<dbReference type="Gene3D" id="3.20.20.70">
    <property type="entry name" value="Aldolase class I"/>
    <property type="match status" value="1"/>
</dbReference>
<evidence type="ECO:0000256" key="6">
    <source>
        <dbReference type="ARBA" id="ARBA00049157"/>
    </source>
</evidence>
<evidence type="ECO:0000256" key="3">
    <source>
        <dbReference type="ARBA" id="ARBA00022793"/>
    </source>
</evidence>
<dbReference type="PANTHER" id="PTHR43375:SF1">
    <property type="entry name" value="OROTIDINE 5'-PHOSPHATE DECARBOXYLASE"/>
    <property type="match status" value="1"/>
</dbReference>
<dbReference type="NCBIfam" id="TIGR02127">
    <property type="entry name" value="pyrF_sub2"/>
    <property type="match status" value="1"/>
</dbReference>
<keyword evidence="3" id="KW-0210">Decarboxylase</keyword>
<dbReference type="SMART" id="SM00934">
    <property type="entry name" value="OMPdecase"/>
    <property type="match status" value="1"/>
</dbReference>
<dbReference type="AlphaFoldDB" id="A0A1C9U4G9"/>
<comment type="pathway">
    <text evidence="1">Pyrimidine metabolism; UMP biosynthesis via de novo pathway; UMP from orotate: step 2/2.</text>
</comment>
<dbReference type="UniPathway" id="UPA00070">
    <property type="reaction ID" value="UER00120"/>
</dbReference>
<dbReference type="GO" id="GO:0044205">
    <property type="term" value="P:'de novo' UMP biosynthetic process"/>
    <property type="evidence" value="ECO:0007669"/>
    <property type="project" value="UniProtKB-UniPathway"/>
</dbReference>
<dbReference type="PROSITE" id="PS00156">
    <property type="entry name" value="OMPDECASE"/>
    <property type="match status" value="1"/>
</dbReference>
<organism evidence="9">
    <name type="scientific">uncultured bacterium pAX1</name>
    <dbReference type="NCBI Taxonomy" id="1781156"/>
    <lineage>
        <taxon>Bacteria</taxon>
        <taxon>environmental samples</taxon>
    </lineage>
</organism>
<dbReference type="GO" id="GO:0006207">
    <property type="term" value="P:'de novo' pyrimidine nucleobase biosynthetic process"/>
    <property type="evidence" value="ECO:0007669"/>
    <property type="project" value="InterPro"/>
</dbReference>
<dbReference type="CDD" id="cd04725">
    <property type="entry name" value="OMP_decarboxylase_like"/>
    <property type="match status" value="1"/>
</dbReference>
<keyword evidence="5" id="KW-0456">Lyase</keyword>
<evidence type="ECO:0000256" key="7">
    <source>
        <dbReference type="NCBIfam" id="TIGR02127"/>
    </source>
</evidence>
<feature type="domain" description="Orotidine 5'-phosphate decarboxylase" evidence="8">
    <location>
        <begin position="18"/>
        <end position="263"/>
    </location>
</feature>
<evidence type="ECO:0000259" key="8">
    <source>
        <dbReference type="SMART" id="SM00934"/>
    </source>
</evidence>
<evidence type="ECO:0000256" key="5">
    <source>
        <dbReference type="ARBA" id="ARBA00023239"/>
    </source>
</evidence>
<dbReference type="InterPro" id="IPR011060">
    <property type="entry name" value="RibuloseP-bd_barrel"/>
</dbReference>
<name>A0A1C9U4G9_9BACT</name>
<proteinExistence type="inferred from homology"/>
<dbReference type="InterPro" id="IPR013785">
    <property type="entry name" value="Aldolase_TIM"/>
</dbReference>
<dbReference type="PANTHER" id="PTHR43375">
    <property type="entry name" value="OROTIDINE 5'-PHOSPHATE DECARBOXYLASE"/>
    <property type="match status" value="1"/>
</dbReference>
<dbReference type="Pfam" id="PF00215">
    <property type="entry name" value="OMPdecase"/>
    <property type="match status" value="1"/>
</dbReference>
<dbReference type="EMBL" id="KT982357">
    <property type="protein sequence ID" value="AOR51039.1"/>
    <property type="molecule type" value="Genomic_DNA"/>
</dbReference>
<dbReference type="EC" id="4.1.1.23" evidence="7"/>
<sequence length="277" mass="29733">MESFFTFLEKRVDDSSSLLCVGLDPHIPDLSTGSKEPTAEAALDFCLTLVKQTAPYAAAFKPNAAFFEVFGADGWSALKQVIDAIQAESVRLGSLIPVILDAKRGDIASTAEAYAKSAFDYLGAHCITLNPYLGKDSVDPFIQNSEKGVFLLCKTSNKGSGDLQDLQLATGEFLYIHVARLAQQWNVKNNVGLVVGATHIEAMANIRAAAPDLWFLAPGVGAQGGELEAALKAGLRKDGKGILLPVSRGISRAKKPGLAAAEFRDDILRIKRELNQR</sequence>
<evidence type="ECO:0000256" key="2">
    <source>
        <dbReference type="ARBA" id="ARBA00008847"/>
    </source>
</evidence>
<accession>A0A1C9U4G9</accession>
<comment type="similarity">
    <text evidence="2">Belongs to the OMP decarboxylase family. Type 2 subfamily.</text>
</comment>
<dbReference type="GO" id="GO:0004590">
    <property type="term" value="F:orotidine-5'-phosphate decarboxylase activity"/>
    <property type="evidence" value="ECO:0007669"/>
    <property type="project" value="UniProtKB-UniRule"/>
</dbReference>
<dbReference type="InterPro" id="IPR001754">
    <property type="entry name" value="OMPdeCOase_dom"/>
</dbReference>
<evidence type="ECO:0000256" key="4">
    <source>
        <dbReference type="ARBA" id="ARBA00022975"/>
    </source>
</evidence>
<protein>
    <recommendedName>
        <fullName evidence="7">Orotidine-5'-phosphate decarboxylase</fullName>
        <ecNumber evidence="7">4.1.1.23</ecNumber>
    </recommendedName>
</protein>
<dbReference type="InterPro" id="IPR018089">
    <property type="entry name" value="OMPdecase_AS"/>
</dbReference>
<dbReference type="InterPro" id="IPR011995">
    <property type="entry name" value="OMPdecase_type-2"/>
</dbReference>
<evidence type="ECO:0000256" key="1">
    <source>
        <dbReference type="ARBA" id="ARBA00004861"/>
    </source>
</evidence>
<evidence type="ECO:0000313" key="9">
    <source>
        <dbReference type="EMBL" id="AOR51039.1"/>
    </source>
</evidence>
<dbReference type="SUPFAM" id="SSF51366">
    <property type="entry name" value="Ribulose-phoshate binding barrel"/>
    <property type="match status" value="1"/>
</dbReference>
<comment type="catalytic activity">
    <reaction evidence="6">
        <text>orotidine 5'-phosphate + H(+) = UMP + CO2</text>
        <dbReference type="Rhea" id="RHEA:11596"/>
        <dbReference type="ChEBI" id="CHEBI:15378"/>
        <dbReference type="ChEBI" id="CHEBI:16526"/>
        <dbReference type="ChEBI" id="CHEBI:57538"/>
        <dbReference type="ChEBI" id="CHEBI:57865"/>
        <dbReference type="EC" id="4.1.1.23"/>
    </reaction>
</comment>
<reference evidence="9" key="1">
    <citation type="journal article" date="2016" name="Sci. Rep.">
        <title>Triclosan Resistome from Metagenome Reveals Diverse Enoyl Acyl Carrier Protein Reductases and Selective Enrichment of Triclosan Resistance Genes.</title>
        <authorList>
            <person name="Khan R."/>
            <person name="Kong H.G."/>
            <person name="Jung Y.H."/>
            <person name="Choi J."/>
            <person name="Baek K.Y."/>
            <person name="Hwang E.C."/>
            <person name="Lee S.W."/>
        </authorList>
    </citation>
    <scope>NUCLEOTIDE SEQUENCE</scope>
</reference>